<dbReference type="InterPro" id="IPR028978">
    <property type="entry name" value="Chorismate_lyase_/UTRA_dom_sf"/>
</dbReference>
<dbReference type="Proteomes" id="UP000538507">
    <property type="component" value="Unassembled WGS sequence"/>
</dbReference>
<sequence length="117" mass="13530">MLYKIHRVRCVDDIPVMHEWIWLACSRFPRLSLDVEQFPELLYVHLLEEYGVQISAVREEVHAECADAEDRKLLDIDGEQAAVLCVDAKAFDQANDLTIISKHRALSNGFKYVSEIR</sequence>
<dbReference type="RefSeq" id="WP_164517713.1">
    <property type="nucleotide sequence ID" value="NZ_JACHAZ010000006.1"/>
</dbReference>
<evidence type="ECO:0000259" key="1">
    <source>
        <dbReference type="SMART" id="SM00866"/>
    </source>
</evidence>
<evidence type="ECO:0000313" key="3">
    <source>
        <dbReference type="Proteomes" id="UP000538507"/>
    </source>
</evidence>
<dbReference type="PANTHER" id="PTHR44846">
    <property type="entry name" value="MANNOSYL-D-GLYCERATE TRANSPORT/METABOLISM SYSTEM REPRESSOR MNGR-RELATED"/>
    <property type="match status" value="1"/>
</dbReference>
<keyword evidence="2" id="KW-0238">DNA-binding</keyword>
<dbReference type="GO" id="GO:0003677">
    <property type="term" value="F:DNA binding"/>
    <property type="evidence" value="ECO:0007669"/>
    <property type="project" value="UniProtKB-KW"/>
</dbReference>
<feature type="domain" description="UbiC transcription regulator-associated" evidence="1">
    <location>
        <begin position="1"/>
        <end position="113"/>
    </location>
</feature>
<accession>A0AAE2SZ55</accession>
<dbReference type="SMART" id="SM00866">
    <property type="entry name" value="UTRA"/>
    <property type="match status" value="1"/>
</dbReference>
<dbReference type="Pfam" id="PF07702">
    <property type="entry name" value="UTRA"/>
    <property type="match status" value="1"/>
</dbReference>
<dbReference type="InterPro" id="IPR011663">
    <property type="entry name" value="UTRA"/>
</dbReference>
<protein>
    <submittedName>
        <fullName evidence="2">DNA-binding GntR family transcriptional regulator</fullName>
    </submittedName>
</protein>
<dbReference type="GO" id="GO:0045892">
    <property type="term" value="P:negative regulation of DNA-templated transcription"/>
    <property type="evidence" value="ECO:0007669"/>
    <property type="project" value="TreeGrafter"/>
</dbReference>
<name>A0AAE2SZ55_RHILE</name>
<proteinExistence type="predicted"/>
<evidence type="ECO:0000313" key="2">
    <source>
        <dbReference type="EMBL" id="MBB4293786.1"/>
    </source>
</evidence>
<dbReference type="PANTHER" id="PTHR44846:SF1">
    <property type="entry name" value="MANNOSYL-D-GLYCERATE TRANSPORT_METABOLISM SYSTEM REPRESSOR MNGR-RELATED"/>
    <property type="match status" value="1"/>
</dbReference>
<dbReference type="InterPro" id="IPR050679">
    <property type="entry name" value="Bact_HTH_transcr_reg"/>
</dbReference>
<organism evidence="2 3">
    <name type="scientific">Rhizobium leguminosarum</name>
    <dbReference type="NCBI Taxonomy" id="384"/>
    <lineage>
        <taxon>Bacteria</taxon>
        <taxon>Pseudomonadati</taxon>
        <taxon>Pseudomonadota</taxon>
        <taxon>Alphaproteobacteria</taxon>
        <taxon>Hyphomicrobiales</taxon>
        <taxon>Rhizobiaceae</taxon>
        <taxon>Rhizobium/Agrobacterium group</taxon>
        <taxon>Rhizobium</taxon>
    </lineage>
</organism>
<dbReference type="EMBL" id="JACIGO010000011">
    <property type="protein sequence ID" value="MBB4293786.1"/>
    <property type="molecule type" value="Genomic_DNA"/>
</dbReference>
<dbReference type="AlphaFoldDB" id="A0AAE2SZ55"/>
<dbReference type="Gene3D" id="3.40.1410.10">
    <property type="entry name" value="Chorismate lyase-like"/>
    <property type="match status" value="1"/>
</dbReference>
<gene>
    <name evidence="2" type="ORF">GGE16_005880</name>
</gene>
<comment type="caution">
    <text evidence="2">The sequence shown here is derived from an EMBL/GenBank/DDBJ whole genome shotgun (WGS) entry which is preliminary data.</text>
</comment>
<dbReference type="SUPFAM" id="SSF64288">
    <property type="entry name" value="Chorismate lyase-like"/>
    <property type="match status" value="1"/>
</dbReference>
<reference evidence="2 3" key="1">
    <citation type="submission" date="2020-08" db="EMBL/GenBank/DDBJ databases">
        <title>Genomic Encyclopedia of Type Strains, Phase IV (KMG-V): Genome sequencing to study the core and pangenomes of soil and plant-associated prokaryotes.</title>
        <authorList>
            <person name="Whitman W."/>
        </authorList>
    </citation>
    <scope>NUCLEOTIDE SEQUENCE [LARGE SCALE GENOMIC DNA]</scope>
    <source>
        <strain evidence="2 3">SEMIA 415</strain>
    </source>
</reference>